<dbReference type="Gene3D" id="2.180.10.10">
    <property type="entry name" value="RHS repeat-associated core"/>
    <property type="match status" value="1"/>
</dbReference>
<evidence type="ECO:0000313" key="2">
    <source>
        <dbReference type="EMBL" id="PAV92688.1"/>
    </source>
</evidence>
<sequence>MHNCGSLFSGVSNERGIAMATSNLLSCDHMQSPLMAQTGANRLFCVYNPYGHRAEKAGDPGTGFTGQCRESRQGWCLLGNGYRVYNPVLMRFHSPDQGKSPWGRGGINSYAYCHGDPVNFHDRSGREPGRLNSMVSSDFYSSASWFTNVAAGAMPAIAYGAMKSIQLSYGAEVSPTDMKIFGAGAAGAVIFIAGEYIYHYHDRDLGTFLKDIGTSTANISGVWGLVLQRRDAATDHYLRVAVGDQELGTDPSAQIIRRPQRSSFRVAGGFVIRRPVTITDSPDTSSNSSDSPPQTPGLLRSVMGSLNSIFSNEPRPPGNIDEL</sequence>
<feature type="compositionally biased region" description="Low complexity" evidence="1">
    <location>
        <begin position="279"/>
        <end position="292"/>
    </location>
</feature>
<accession>A0A2A2M2L4</accession>
<feature type="region of interest" description="Disordered" evidence="1">
    <location>
        <begin position="277"/>
        <end position="323"/>
    </location>
</feature>
<name>A0A2A2M2L4_9BILA</name>
<evidence type="ECO:0000256" key="1">
    <source>
        <dbReference type="SAM" id="MobiDB-lite"/>
    </source>
</evidence>
<dbReference type="Proteomes" id="UP000218231">
    <property type="component" value="Unassembled WGS sequence"/>
</dbReference>
<dbReference type="STRING" id="2018661.A0A2A2M2L4"/>
<keyword evidence="3" id="KW-1185">Reference proteome</keyword>
<dbReference type="EMBL" id="LIAE01006080">
    <property type="protein sequence ID" value="PAV92688.1"/>
    <property type="molecule type" value="Genomic_DNA"/>
</dbReference>
<reference evidence="2 3" key="1">
    <citation type="journal article" date="2017" name="Curr. Biol.">
        <title>Genome architecture and evolution of a unichromosomal asexual nematode.</title>
        <authorList>
            <person name="Fradin H."/>
            <person name="Zegar C."/>
            <person name="Gutwein M."/>
            <person name="Lucas J."/>
            <person name="Kovtun M."/>
            <person name="Corcoran D."/>
            <person name="Baugh L.R."/>
            <person name="Kiontke K."/>
            <person name="Gunsalus K."/>
            <person name="Fitch D.H."/>
            <person name="Piano F."/>
        </authorList>
    </citation>
    <scope>NUCLEOTIDE SEQUENCE [LARGE SCALE GENOMIC DNA]</scope>
    <source>
        <strain evidence="2">PF1309</strain>
    </source>
</reference>
<protein>
    <recommendedName>
        <fullName evidence="4">RHS repeat-associated core domain-containing protein</fullName>
    </recommendedName>
</protein>
<evidence type="ECO:0000313" key="3">
    <source>
        <dbReference type="Proteomes" id="UP000218231"/>
    </source>
</evidence>
<dbReference type="InterPro" id="IPR022385">
    <property type="entry name" value="Rhs_assc_core"/>
</dbReference>
<comment type="caution">
    <text evidence="2">The sequence shown here is derived from an EMBL/GenBank/DDBJ whole genome shotgun (WGS) entry which is preliminary data.</text>
</comment>
<dbReference type="AlphaFoldDB" id="A0A2A2M2L4"/>
<gene>
    <name evidence="2" type="ORF">WR25_02528</name>
</gene>
<proteinExistence type="predicted"/>
<dbReference type="NCBIfam" id="TIGR03696">
    <property type="entry name" value="Rhs_assc_core"/>
    <property type="match status" value="1"/>
</dbReference>
<organism evidence="2 3">
    <name type="scientific">Diploscapter pachys</name>
    <dbReference type="NCBI Taxonomy" id="2018661"/>
    <lineage>
        <taxon>Eukaryota</taxon>
        <taxon>Metazoa</taxon>
        <taxon>Ecdysozoa</taxon>
        <taxon>Nematoda</taxon>
        <taxon>Chromadorea</taxon>
        <taxon>Rhabditida</taxon>
        <taxon>Rhabditina</taxon>
        <taxon>Rhabditomorpha</taxon>
        <taxon>Rhabditoidea</taxon>
        <taxon>Rhabditidae</taxon>
        <taxon>Diploscapter</taxon>
    </lineage>
</organism>
<evidence type="ECO:0008006" key="4">
    <source>
        <dbReference type="Google" id="ProtNLM"/>
    </source>
</evidence>
<dbReference type="OrthoDB" id="442731at2759"/>